<dbReference type="Gene3D" id="3.30.70.1350">
    <property type="entry name" value="Cation efflux protein, cytoplasmic domain"/>
    <property type="match status" value="1"/>
</dbReference>
<feature type="transmembrane region" description="Helical" evidence="9">
    <location>
        <begin position="20"/>
        <end position="39"/>
    </location>
</feature>
<evidence type="ECO:0000256" key="2">
    <source>
        <dbReference type="ARBA" id="ARBA00008114"/>
    </source>
</evidence>
<dbReference type="GO" id="GO:0015341">
    <property type="term" value="F:zinc efflux antiporter activity"/>
    <property type="evidence" value="ECO:0007669"/>
    <property type="project" value="TreeGrafter"/>
</dbReference>
<keyword evidence="7 9" id="KW-0472">Membrane</keyword>
<dbReference type="Proteomes" id="UP000033769">
    <property type="component" value="Unassembled WGS sequence"/>
</dbReference>
<dbReference type="Pfam" id="PF16916">
    <property type="entry name" value="ZT_dimer"/>
    <property type="match status" value="1"/>
</dbReference>
<evidence type="ECO:0000256" key="6">
    <source>
        <dbReference type="ARBA" id="ARBA00022989"/>
    </source>
</evidence>
<evidence type="ECO:0000256" key="7">
    <source>
        <dbReference type="ARBA" id="ARBA00023136"/>
    </source>
</evidence>
<dbReference type="EMBL" id="LS398551">
    <property type="protein sequence ID" value="SPR06036.1"/>
    <property type="molecule type" value="Genomic_DNA"/>
</dbReference>
<evidence type="ECO:0000259" key="11">
    <source>
        <dbReference type="Pfam" id="PF16916"/>
    </source>
</evidence>
<accession>A0A0F3MD28</accession>
<dbReference type="GO" id="GO:0015086">
    <property type="term" value="F:cadmium ion transmembrane transporter activity"/>
    <property type="evidence" value="ECO:0007669"/>
    <property type="project" value="TreeGrafter"/>
</dbReference>
<dbReference type="InterPro" id="IPR027469">
    <property type="entry name" value="Cation_efflux_TMD_sf"/>
</dbReference>
<dbReference type="InterPro" id="IPR002524">
    <property type="entry name" value="Cation_efflux"/>
</dbReference>
<protein>
    <recommendedName>
        <fullName evidence="8">Protein p34</fullName>
    </recommendedName>
</protein>
<comment type="subcellular location">
    <subcellularLocation>
        <location evidence="1">Cell membrane</location>
        <topology evidence="1">Multi-pass membrane protein</topology>
    </subcellularLocation>
</comment>
<feature type="transmembrane region" description="Helical" evidence="9">
    <location>
        <begin position="121"/>
        <end position="141"/>
    </location>
</feature>
<evidence type="ECO:0000256" key="4">
    <source>
        <dbReference type="ARBA" id="ARBA00022475"/>
    </source>
</evidence>
<dbReference type="InterPro" id="IPR027470">
    <property type="entry name" value="Cation_efflux_CTD"/>
</dbReference>
<evidence type="ECO:0000313" key="13">
    <source>
        <dbReference type="EMBL" id="SPR06036.1"/>
    </source>
</evidence>
<evidence type="ECO:0000256" key="8">
    <source>
        <dbReference type="ARBA" id="ARBA00068882"/>
    </source>
</evidence>
<evidence type="ECO:0000313" key="12">
    <source>
        <dbReference type="EMBL" id="KJV53673.1"/>
    </source>
</evidence>
<evidence type="ECO:0000256" key="5">
    <source>
        <dbReference type="ARBA" id="ARBA00022692"/>
    </source>
</evidence>
<reference evidence="15" key="2">
    <citation type="submission" date="2018-03" db="EMBL/GenBank/DDBJ databases">
        <authorList>
            <person name="Batty M. E."/>
            <person name="Batty M E."/>
        </authorList>
    </citation>
    <scope>NUCLEOTIDE SEQUENCE [LARGE SCALE GENOMIC DNA]</scope>
    <source>
        <strain evidence="15">Gilliam</strain>
    </source>
</reference>
<dbReference type="Gene3D" id="1.20.1510.10">
    <property type="entry name" value="Cation efflux protein transmembrane domain"/>
    <property type="match status" value="1"/>
</dbReference>
<evidence type="ECO:0000256" key="3">
    <source>
        <dbReference type="ARBA" id="ARBA00022448"/>
    </source>
</evidence>
<evidence type="ECO:0000259" key="10">
    <source>
        <dbReference type="Pfam" id="PF01545"/>
    </source>
</evidence>
<feature type="transmembrane region" description="Helical" evidence="9">
    <location>
        <begin position="88"/>
        <end position="109"/>
    </location>
</feature>
<sequence>MKHKAVPTYLQHSKLIKSAILLSVATASVILAIKIYGWITTSSVALFASLLDSMLDISSSLINMVAVRIMLLPPDDNHRFGHNKVQDLAIFSQSIFFFCSAIFTLFSAINKLFNFHEVSYHNVGINVMIVSSICIFMLVCYQNYVYKKTQSYIVAVDKFHNFVDLLTNLSVIISLKVSVNFWFIDLVFAILISVYLLYGCVKLFRKALKNLLDQEFDKTEKQKILNIIRQNTQVLGVHELKTRYAGNKPFIQCHLEVDGNMTLLQAHEIADDISAKIEEEFPGCEVLIHQDPAGYEQCVMYQEKI</sequence>
<dbReference type="AlphaFoldDB" id="A0A0F3MD28"/>
<evidence type="ECO:0000313" key="15">
    <source>
        <dbReference type="Proteomes" id="UP000244959"/>
    </source>
</evidence>
<dbReference type="PATRIC" id="fig|1359184.3.peg.2269"/>
<dbReference type="GO" id="GO:0015093">
    <property type="term" value="F:ferrous iron transmembrane transporter activity"/>
    <property type="evidence" value="ECO:0007669"/>
    <property type="project" value="TreeGrafter"/>
</dbReference>
<dbReference type="PANTHER" id="PTHR43840">
    <property type="entry name" value="MITOCHONDRIAL METAL TRANSPORTER 1-RELATED"/>
    <property type="match status" value="1"/>
</dbReference>
<dbReference type="FunFam" id="3.30.70.1350:FF:000002">
    <property type="entry name" value="Ferrous-iron efflux pump FieF"/>
    <property type="match status" value="1"/>
</dbReference>
<proteinExistence type="inferred from homology"/>
<dbReference type="PANTHER" id="PTHR43840:SF41">
    <property type="entry name" value="CATION-EFFLUX PUMP FIEF"/>
    <property type="match status" value="1"/>
</dbReference>
<feature type="domain" description="Cation efflux protein transmembrane" evidence="10">
    <location>
        <begin position="20"/>
        <end position="212"/>
    </location>
</feature>
<keyword evidence="3" id="KW-0813">Transport</keyword>
<comment type="similarity">
    <text evidence="2">Belongs to the cation diffusion facilitator (CDF) transporter (TC 2.A.4) family.</text>
</comment>
<dbReference type="Pfam" id="PF01545">
    <property type="entry name" value="Cation_efflux"/>
    <property type="match status" value="1"/>
</dbReference>
<dbReference type="Proteomes" id="UP000244959">
    <property type="component" value="Chromosome I"/>
</dbReference>
<dbReference type="InterPro" id="IPR058533">
    <property type="entry name" value="Cation_efflux_TM"/>
</dbReference>
<keyword evidence="4" id="KW-1003">Cell membrane</keyword>
<organism evidence="12 14">
    <name type="scientific">Orientia tsutsugamushi str. Gilliam</name>
    <dbReference type="NCBI Taxonomy" id="1359184"/>
    <lineage>
        <taxon>Bacteria</taxon>
        <taxon>Pseudomonadati</taxon>
        <taxon>Pseudomonadota</taxon>
        <taxon>Alphaproteobacteria</taxon>
        <taxon>Rickettsiales</taxon>
        <taxon>Rickettsiaceae</taxon>
        <taxon>Rickettsieae</taxon>
        <taxon>Orientia</taxon>
    </lineage>
</organism>
<name>A0A0F3MD28_ORITS</name>
<evidence type="ECO:0000256" key="9">
    <source>
        <dbReference type="SAM" id="Phobius"/>
    </source>
</evidence>
<keyword evidence="6 9" id="KW-1133">Transmembrane helix</keyword>
<feature type="domain" description="Cation efflux protein cytoplasmic" evidence="11">
    <location>
        <begin position="218"/>
        <end position="292"/>
    </location>
</feature>
<dbReference type="InterPro" id="IPR050291">
    <property type="entry name" value="CDF_Transporter"/>
</dbReference>
<dbReference type="EMBL" id="LANO01000005">
    <property type="protein sequence ID" value="KJV53673.1"/>
    <property type="molecule type" value="Genomic_DNA"/>
</dbReference>
<dbReference type="SUPFAM" id="SSF160240">
    <property type="entry name" value="Cation efflux protein cytoplasmic domain-like"/>
    <property type="match status" value="1"/>
</dbReference>
<dbReference type="NCBIfam" id="TIGR01297">
    <property type="entry name" value="CDF"/>
    <property type="match status" value="1"/>
</dbReference>
<dbReference type="RefSeq" id="WP_047220309.1">
    <property type="nucleotide sequence ID" value="NZ_LS398551.1"/>
</dbReference>
<reference evidence="12 14" key="1">
    <citation type="submission" date="2015-02" db="EMBL/GenBank/DDBJ databases">
        <title>Genome Sequencing of Rickettsiales.</title>
        <authorList>
            <person name="Daugherty S.C."/>
            <person name="Su Q."/>
            <person name="Abolude K."/>
            <person name="Beier-Sexton M."/>
            <person name="Carlyon J.A."/>
            <person name="Carter R."/>
            <person name="Day N.P."/>
            <person name="Dumler S.J."/>
            <person name="Dyachenko V."/>
            <person name="Godinez A."/>
            <person name="Kurtti T.J."/>
            <person name="Lichay M."/>
            <person name="Mullins K.E."/>
            <person name="Ott S."/>
            <person name="Pappas-Brown V."/>
            <person name="Paris D.H."/>
            <person name="Patel P."/>
            <person name="Richards A.L."/>
            <person name="Sadzewicz L."/>
            <person name="Sears K."/>
            <person name="Seidman D."/>
            <person name="Sengamalay N."/>
            <person name="Stenos J."/>
            <person name="Tallon L.J."/>
            <person name="Vincent G."/>
            <person name="Fraser C.M."/>
            <person name="Munderloh U."/>
            <person name="Dunning-Hotopp J.C."/>
        </authorList>
    </citation>
    <scope>NUCLEOTIDE SEQUENCE [LARGE SCALE GENOMIC DNA]</scope>
    <source>
        <strain evidence="12 14">Gilliam</strain>
    </source>
</reference>
<keyword evidence="15" id="KW-1185">Reference proteome</keyword>
<evidence type="ECO:0000313" key="14">
    <source>
        <dbReference type="Proteomes" id="UP000033769"/>
    </source>
</evidence>
<reference evidence="13" key="3">
    <citation type="submission" date="2018-03" db="EMBL/GenBank/DDBJ databases">
        <authorList>
            <person name="Keele B.F."/>
        </authorList>
    </citation>
    <scope>NUCLEOTIDE SEQUENCE [LARGE SCALE GENOMIC DNA]</scope>
    <source>
        <strain evidence="13">Gilliam</strain>
    </source>
</reference>
<dbReference type="GO" id="GO:0006882">
    <property type="term" value="P:intracellular zinc ion homeostasis"/>
    <property type="evidence" value="ECO:0007669"/>
    <property type="project" value="TreeGrafter"/>
</dbReference>
<keyword evidence="5 9" id="KW-0812">Transmembrane</keyword>
<evidence type="ECO:0000256" key="1">
    <source>
        <dbReference type="ARBA" id="ARBA00004651"/>
    </source>
</evidence>
<dbReference type="InterPro" id="IPR036837">
    <property type="entry name" value="Cation_efflux_CTD_sf"/>
</dbReference>
<gene>
    <name evidence="13" type="ORF">GILLIAM_01135</name>
    <name evidence="12" type="ORF">OTSGILL_0548</name>
</gene>
<feature type="transmembrane region" description="Helical" evidence="9">
    <location>
        <begin position="181"/>
        <end position="201"/>
    </location>
</feature>
<dbReference type="SUPFAM" id="SSF161111">
    <property type="entry name" value="Cation efflux protein transmembrane domain-like"/>
    <property type="match status" value="1"/>
</dbReference>
<dbReference type="GO" id="GO:0005886">
    <property type="term" value="C:plasma membrane"/>
    <property type="evidence" value="ECO:0007669"/>
    <property type="project" value="UniProtKB-SubCell"/>
</dbReference>